<gene>
    <name evidence="1" type="primary">14</name>
    <name evidence="1" type="ORF">SEA_REFUGE_14</name>
</gene>
<sequence length="325" mass="36915">MPIQLNDRGPHVKRWREVMAARFDGYKKTRGELPTDTDVFGLRAQAWQQEYELRTKQVMDGIVSDDDLRGLGIEVPRDTRPWLFTVHGTGQPNPTGPGLPVDTAMQVMDLYRHQGIGNYPAQAFPMWPSIMKGVNELVLQIEQKLTGNDDEFALAGYSQGAMVVAYVLKHHILDPNGRLHKFLGRLKKVIFWGNPMRQKGKADWDGWLEPAPEDSHGIFTEDLLEGLEQYDFEVRDYGHKGDMYACNFDTDADEYKRAICKIVMRATDWFGGKDSLVSQLIELAVRPLPEMIAAATAIITAIQFGTHMENHNYNIQPAVDFLRQP</sequence>
<accession>A0A482JHQ2</accession>
<dbReference type="GeneID" id="64871332"/>
<keyword evidence="2" id="KW-1185">Reference proteome</keyword>
<dbReference type="Proteomes" id="UP000294688">
    <property type="component" value="Segment"/>
</dbReference>
<dbReference type="InterPro" id="IPR041855">
    <property type="entry name" value="Lysin_B_C_ter"/>
</dbReference>
<reference evidence="1 2" key="1">
    <citation type="submission" date="2019-02" db="EMBL/GenBank/DDBJ databases">
        <authorList>
            <person name="Borges K.M."/>
            <person name="Daniels K.G."/>
            <person name="Guerrette L.R."/>
            <person name="Hannigan S.R."/>
            <person name="Hodsdon B.M."/>
            <person name="Krystek B.N."/>
            <person name="Paluszek M.C."/>
            <person name="Pettit J.E."/>
            <person name="Riccardi S.G."/>
            <person name="Rossignol A."/>
            <person name="Verrell S.C."/>
            <person name="Divens A.M."/>
            <person name="Garlena R.A."/>
            <person name="Russell D.A."/>
            <person name="Pope W.H."/>
            <person name="Jacobs-Sera D."/>
            <person name="Hatfull G.F."/>
        </authorList>
    </citation>
    <scope>NUCLEOTIDE SEQUENCE [LARGE SCALE GENOMIC DNA]</scope>
</reference>
<dbReference type="RefSeq" id="YP_010061711.1">
    <property type="nucleotide sequence ID" value="NC_054786.1"/>
</dbReference>
<name>A0A482JHQ2_9CAUD</name>
<dbReference type="KEGG" id="vg:64871332"/>
<evidence type="ECO:0000313" key="1">
    <source>
        <dbReference type="EMBL" id="QBP31036.1"/>
    </source>
</evidence>
<dbReference type="EMBL" id="MK494113">
    <property type="protein sequence ID" value="QBP31036.1"/>
    <property type="molecule type" value="Genomic_DNA"/>
</dbReference>
<proteinExistence type="predicted"/>
<dbReference type="SUPFAM" id="SSF53474">
    <property type="entry name" value="alpha/beta-Hydrolases"/>
    <property type="match status" value="1"/>
</dbReference>
<dbReference type="InterPro" id="IPR029058">
    <property type="entry name" value="AB_hydrolase_fold"/>
</dbReference>
<evidence type="ECO:0000313" key="2">
    <source>
        <dbReference type="Proteomes" id="UP000294688"/>
    </source>
</evidence>
<organism evidence="1 2">
    <name type="scientific">Mycobacterium phage Refuge</name>
    <dbReference type="NCBI Taxonomy" id="2517967"/>
    <lineage>
        <taxon>Viruses</taxon>
        <taxon>Duplodnaviria</taxon>
        <taxon>Heunggongvirae</taxon>
        <taxon>Uroviricota</taxon>
        <taxon>Caudoviricetes</taxon>
        <taxon>Refugevirus</taxon>
        <taxon>Refugevirus refuge</taxon>
    </lineage>
</organism>
<dbReference type="Gene3D" id="3.40.50.1820">
    <property type="entry name" value="alpha/beta hydrolase"/>
    <property type="match status" value="1"/>
</dbReference>
<protein>
    <submittedName>
        <fullName evidence="1">Lysin B</fullName>
    </submittedName>
</protein>
<dbReference type="Gene3D" id="1.10.10.1120">
    <property type="entry name" value="Lysin B, C-terminal linker domain"/>
    <property type="match status" value="1"/>
</dbReference>